<protein>
    <submittedName>
        <fullName evidence="1">Uncharacterized protein</fullName>
    </submittedName>
</protein>
<name>A0A2N3PNA0_9PROT</name>
<keyword evidence="2" id="KW-1185">Reference proteome</keyword>
<organism evidence="1 2">
    <name type="scientific">Telmatospirillum siberiense</name>
    <dbReference type="NCBI Taxonomy" id="382514"/>
    <lineage>
        <taxon>Bacteria</taxon>
        <taxon>Pseudomonadati</taxon>
        <taxon>Pseudomonadota</taxon>
        <taxon>Alphaproteobacteria</taxon>
        <taxon>Rhodospirillales</taxon>
        <taxon>Rhodospirillaceae</taxon>
        <taxon>Telmatospirillum</taxon>
    </lineage>
</organism>
<gene>
    <name evidence="1" type="ORF">CWS72_24665</name>
</gene>
<dbReference type="Proteomes" id="UP000233293">
    <property type="component" value="Unassembled WGS sequence"/>
</dbReference>
<proteinExistence type="predicted"/>
<dbReference type="EMBL" id="PIUM01000042">
    <property type="protein sequence ID" value="PKU21879.1"/>
    <property type="molecule type" value="Genomic_DNA"/>
</dbReference>
<sequence length="257" mass="29270">MSAAGRAEMHRVVDRLLADFLRLVAERHRGAPVDGEQLREAAQSFAASPQLNNLLSEAHQRFMVSAEMELIRQRRGDPFQRLLAHPFSDLFADGSLSRDILSNYFSFLHLVLGDARDTLTEHCNTILRELKTPDSLAFSWDSFYEDIRAKLILWTVLARIAESFRRFDARRDWFIGLMQHRPQAISISANSFVPRPQAEDPQIFGVEEFKIMFAALFRPLRGMSRSDALAFERHFKATAEHVFGALLNELEAAGAPL</sequence>
<dbReference type="AlphaFoldDB" id="A0A2N3PNA0"/>
<reference evidence="2" key="1">
    <citation type="submission" date="2017-12" db="EMBL/GenBank/DDBJ databases">
        <title>Draft genome sequence of Telmatospirillum siberiense 26-4b1T, an acidotolerant peatland alphaproteobacterium potentially involved in sulfur cycling.</title>
        <authorList>
            <person name="Hausmann B."/>
            <person name="Pjevac P."/>
            <person name="Schreck K."/>
            <person name="Herbold C.W."/>
            <person name="Daims H."/>
            <person name="Wagner M."/>
            <person name="Pester M."/>
            <person name="Loy A."/>
        </authorList>
    </citation>
    <scope>NUCLEOTIDE SEQUENCE [LARGE SCALE GENOMIC DNA]</scope>
    <source>
        <strain evidence="2">26-4b1</strain>
    </source>
</reference>
<accession>A0A2N3PNA0</accession>
<evidence type="ECO:0000313" key="1">
    <source>
        <dbReference type="EMBL" id="PKU21879.1"/>
    </source>
</evidence>
<dbReference type="RefSeq" id="WP_101253317.1">
    <property type="nucleotide sequence ID" value="NZ_PIUM01000042.1"/>
</dbReference>
<evidence type="ECO:0000313" key="2">
    <source>
        <dbReference type="Proteomes" id="UP000233293"/>
    </source>
</evidence>
<comment type="caution">
    <text evidence="1">The sequence shown here is derived from an EMBL/GenBank/DDBJ whole genome shotgun (WGS) entry which is preliminary data.</text>
</comment>
<dbReference type="OrthoDB" id="7335416at2"/>